<gene>
    <name evidence="2" type="ORF">SAMN05421741_10490</name>
</gene>
<dbReference type="STRING" id="913024.SAMN05421741_10490"/>
<dbReference type="Proteomes" id="UP000199036">
    <property type="component" value="Unassembled WGS sequence"/>
</dbReference>
<proteinExistence type="predicted"/>
<evidence type="ECO:0000256" key="1">
    <source>
        <dbReference type="SAM" id="Phobius"/>
    </source>
</evidence>
<evidence type="ECO:0008006" key="4">
    <source>
        <dbReference type="Google" id="ProtNLM"/>
    </source>
</evidence>
<feature type="transmembrane region" description="Helical" evidence="1">
    <location>
        <begin position="12"/>
        <end position="32"/>
    </location>
</feature>
<dbReference type="EMBL" id="FOVI01000004">
    <property type="protein sequence ID" value="SFN35208.1"/>
    <property type="molecule type" value="Genomic_DNA"/>
</dbReference>
<keyword evidence="1" id="KW-1133">Transmembrane helix</keyword>
<keyword evidence="3" id="KW-1185">Reference proteome</keyword>
<protein>
    <recommendedName>
        <fullName evidence="4">DUF748 domain-containing protein</fullName>
    </recommendedName>
</protein>
<dbReference type="OrthoDB" id="1412480at2"/>
<dbReference type="AlphaFoldDB" id="A0A1I4YB25"/>
<keyword evidence="1" id="KW-0472">Membrane</keyword>
<reference evidence="3" key="1">
    <citation type="submission" date="2016-10" db="EMBL/GenBank/DDBJ databases">
        <authorList>
            <person name="Varghese N."/>
            <person name="Submissions S."/>
        </authorList>
    </citation>
    <scope>NUCLEOTIDE SEQUENCE [LARGE SCALE GENOMIC DNA]</scope>
    <source>
        <strain evidence="3">DS-12</strain>
    </source>
</reference>
<evidence type="ECO:0000313" key="2">
    <source>
        <dbReference type="EMBL" id="SFN35208.1"/>
    </source>
</evidence>
<accession>A0A1I4YB25</accession>
<name>A0A1I4YB25_9FLAO</name>
<sequence>MKITKPVKIIGIIALSVLLLAVIVNVTINVIIKNQLPKIIEDKNDTAYNLVYNDMNFSIFSNSLSIENVELTPKKNADIKKDIDFFGKVERISVTGVNFYELIKNKNLKAYTISVIGPEITVLKPAVRDTLKSESKLSSIIDIDKISVQKAHLKMMTAGNDTLLHEIFNFNAEIDGIHMGKYTVQKDIPFTYTDYSFKIDSVYSVVNDLQIVKSNSIAIDMQNISVNNFRLLPYKTSKEFKNTQTEANTRLLVDVPKLTLKNTDWGYNKTDDLFVKIGAISIDSINVKILDQKNQTVVQQAKKDTEKMVQPLIPFQLDVDQIDIKKSAFNSLGVLNVSNFDIKIKKISNKVKQHLVIDEFQLNNPQFVHVPKKNPSKKTSEPSKLNDLVLINKVSVNNANYVLKDHAAKYKKLTVNNFNLTLSDIRVDDKTVLENVPFVYKNPLLTTGKIHFDTGKDYNIHAAGIVLKQANASVKNFKMIPKISRKQHAAKLKYAQDYYNLSANELQFNNFTWGFDAQDEFFIKFKEVLLNNMDAQIYRDVSVPLNPKENHLYSYRLRNVDFPFEIQTLKIKNSKLSYEEDTATSTNPGKLTFANFNLTATNLYSGYKRSNGPKTQIFVKTKFMQQGDLVASWQFDIMDRSEKFNINGDLKNFPAPAMNPFLKPYLKVQADGKIDHMAFNFSGNNNTATGQYAMDFNNLKMTLLNKENKERKFLTAAANMVVRSNTDGFKKVEIKPVDRTKEKSFFNYLWQCIMQGLKQTVI</sequence>
<organism evidence="2 3">
    <name type="scientific">Paenimyroides ummariense</name>
    <dbReference type="NCBI Taxonomy" id="913024"/>
    <lineage>
        <taxon>Bacteria</taxon>
        <taxon>Pseudomonadati</taxon>
        <taxon>Bacteroidota</taxon>
        <taxon>Flavobacteriia</taxon>
        <taxon>Flavobacteriales</taxon>
        <taxon>Flavobacteriaceae</taxon>
        <taxon>Paenimyroides</taxon>
    </lineage>
</organism>
<evidence type="ECO:0000313" key="3">
    <source>
        <dbReference type="Proteomes" id="UP000199036"/>
    </source>
</evidence>
<keyword evidence="1" id="KW-0812">Transmembrane</keyword>